<accession>V6Z110</accession>
<dbReference type="AlphaFoldDB" id="V6Z110"/>
<organism evidence="1 2">
    <name type="scientific">Streptococcus agalactiae LMG 14747</name>
    <dbReference type="NCBI Taxonomy" id="1154860"/>
    <lineage>
        <taxon>Bacteria</taxon>
        <taxon>Bacillati</taxon>
        <taxon>Bacillota</taxon>
        <taxon>Bacilli</taxon>
        <taxon>Lactobacillales</taxon>
        <taxon>Streptococcaceae</taxon>
        <taxon>Streptococcus</taxon>
    </lineage>
</organism>
<reference evidence="1 2" key="1">
    <citation type="submission" date="2013-05" db="EMBL/GenBank/DDBJ databases">
        <authorList>
            <person name="Richards V.P."/>
            <person name="Durkin S.A.S."/>
            <person name="Kim M."/>
            <person name="Pavinski Bitar P.D."/>
            <person name="Stanhope M.J."/>
            <person name="Town C.D."/>
            <person name="Venter J.C."/>
        </authorList>
    </citation>
    <scope>NUCLEOTIDE SEQUENCE [LARGE SCALE GENOMIC DNA]</scope>
    <source>
        <strain evidence="1 2">LMG 14747</strain>
    </source>
</reference>
<name>V6Z110_STRAG</name>
<gene>
    <name evidence="1" type="ORF">SAG0136_01260</name>
</gene>
<protein>
    <submittedName>
        <fullName evidence="1">Uncharacterized protein</fullName>
    </submittedName>
</protein>
<evidence type="ECO:0000313" key="1">
    <source>
        <dbReference type="EMBL" id="ESV53911.1"/>
    </source>
</evidence>
<evidence type="ECO:0000313" key="2">
    <source>
        <dbReference type="Proteomes" id="UP000018482"/>
    </source>
</evidence>
<dbReference type="Proteomes" id="UP000018482">
    <property type="component" value="Unassembled WGS sequence"/>
</dbReference>
<dbReference type="EMBL" id="ANQC01000020">
    <property type="protein sequence ID" value="ESV53911.1"/>
    <property type="molecule type" value="Genomic_DNA"/>
</dbReference>
<proteinExistence type="predicted"/>
<comment type="caution">
    <text evidence="1">The sequence shown here is derived from an EMBL/GenBank/DDBJ whole genome shotgun (WGS) entry which is preliminary data.</text>
</comment>
<sequence>MEKREPNVMFPDPMKETEKVVRAKNELFNAVDKAKYYFQ</sequence>